<comment type="caution">
    <text evidence="14">The sequence shown here is derived from an EMBL/GenBank/DDBJ whole genome shotgun (WGS) entry which is preliminary data.</text>
</comment>
<keyword evidence="15" id="KW-1185">Reference proteome</keyword>
<keyword evidence="8 11" id="KW-1133">Transmembrane helix</keyword>
<dbReference type="GO" id="GO:0005524">
    <property type="term" value="F:ATP binding"/>
    <property type="evidence" value="ECO:0007669"/>
    <property type="project" value="UniProtKB-KW"/>
</dbReference>
<evidence type="ECO:0000256" key="6">
    <source>
        <dbReference type="ARBA" id="ARBA00022741"/>
    </source>
</evidence>
<evidence type="ECO:0000259" key="13">
    <source>
        <dbReference type="PROSITE" id="PS50929"/>
    </source>
</evidence>
<reference evidence="14" key="1">
    <citation type="submission" date="2023-07" db="EMBL/GenBank/DDBJ databases">
        <authorList>
            <consortium name="CYATHOMIX"/>
        </authorList>
    </citation>
    <scope>NUCLEOTIDE SEQUENCE</scope>
    <source>
        <strain evidence="14">N/A</strain>
    </source>
</reference>
<dbReference type="EMBL" id="CATQJL010000316">
    <property type="protein sequence ID" value="CAJ0605474.1"/>
    <property type="molecule type" value="Genomic_DNA"/>
</dbReference>
<feature type="domain" description="ABC transporter" evidence="12">
    <location>
        <begin position="1255"/>
        <end position="1489"/>
    </location>
</feature>
<gene>
    <name evidence="14" type="ORF">CYNAS_LOCUS17457</name>
</gene>
<evidence type="ECO:0000256" key="8">
    <source>
        <dbReference type="ARBA" id="ARBA00022989"/>
    </source>
</evidence>
<feature type="transmembrane region" description="Helical" evidence="11">
    <location>
        <begin position="130"/>
        <end position="151"/>
    </location>
</feature>
<feature type="transmembrane region" description="Helical" evidence="11">
    <location>
        <begin position="526"/>
        <end position="547"/>
    </location>
</feature>
<dbReference type="SUPFAM" id="SSF52540">
    <property type="entry name" value="P-loop containing nucleoside triphosphate hydrolases"/>
    <property type="match status" value="2"/>
</dbReference>
<dbReference type="GO" id="GO:0016887">
    <property type="term" value="F:ATP hydrolysis activity"/>
    <property type="evidence" value="ECO:0007669"/>
    <property type="project" value="InterPro"/>
</dbReference>
<dbReference type="FunFam" id="3.40.50.300:FF:001792">
    <property type="entry name" value="Putative abc transporter"/>
    <property type="match status" value="1"/>
</dbReference>
<dbReference type="InterPro" id="IPR050173">
    <property type="entry name" value="ABC_transporter_C-like"/>
</dbReference>
<dbReference type="Gene3D" id="1.20.1560.10">
    <property type="entry name" value="ABC transporter type 1, transmembrane domain"/>
    <property type="match status" value="2"/>
</dbReference>
<evidence type="ECO:0000256" key="10">
    <source>
        <dbReference type="SAM" id="MobiDB-lite"/>
    </source>
</evidence>
<dbReference type="InterPro" id="IPR027417">
    <property type="entry name" value="P-loop_NTPase"/>
</dbReference>
<dbReference type="InterPro" id="IPR017871">
    <property type="entry name" value="ABC_transporter-like_CS"/>
</dbReference>
<dbReference type="SUPFAM" id="SSF90123">
    <property type="entry name" value="ABC transporter transmembrane region"/>
    <property type="match status" value="2"/>
</dbReference>
<feature type="transmembrane region" description="Helical" evidence="11">
    <location>
        <begin position="104"/>
        <end position="123"/>
    </location>
</feature>
<evidence type="ECO:0000256" key="11">
    <source>
        <dbReference type="SAM" id="Phobius"/>
    </source>
</evidence>
<dbReference type="FunFam" id="1.20.1560.10:FF:000100">
    <property type="entry name" value="ABC transporter ATP-binding protein"/>
    <property type="match status" value="1"/>
</dbReference>
<dbReference type="Pfam" id="PF00005">
    <property type="entry name" value="ABC_tran"/>
    <property type="match status" value="2"/>
</dbReference>
<dbReference type="SMART" id="SM00382">
    <property type="entry name" value="AAA"/>
    <property type="match status" value="2"/>
</dbReference>
<protein>
    <recommendedName>
        <fullName evidence="16">Multidrug resistance-associated protein 1</fullName>
    </recommendedName>
</protein>
<feature type="domain" description="ABC transmembrane type-1" evidence="13">
    <location>
        <begin position="301"/>
        <end position="583"/>
    </location>
</feature>
<feature type="transmembrane region" description="Helical" evidence="11">
    <location>
        <begin position="975"/>
        <end position="1007"/>
    </location>
</feature>
<dbReference type="PROSITE" id="PS50893">
    <property type="entry name" value="ABC_TRANSPORTER_2"/>
    <property type="match status" value="2"/>
</dbReference>
<feature type="transmembrane region" description="Helical" evidence="11">
    <location>
        <begin position="441"/>
        <end position="462"/>
    </location>
</feature>
<evidence type="ECO:0000256" key="3">
    <source>
        <dbReference type="ARBA" id="ARBA00022448"/>
    </source>
</evidence>
<dbReference type="Pfam" id="PF00664">
    <property type="entry name" value="ABC_membrane"/>
    <property type="match status" value="2"/>
</dbReference>
<dbReference type="InterPro" id="IPR003593">
    <property type="entry name" value="AAA+_ATPase"/>
</dbReference>
<evidence type="ECO:0000256" key="9">
    <source>
        <dbReference type="ARBA" id="ARBA00023136"/>
    </source>
</evidence>
<evidence type="ECO:0000259" key="12">
    <source>
        <dbReference type="PROSITE" id="PS50893"/>
    </source>
</evidence>
<dbReference type="GO" id="GO:0140359">
    <property type="term" value="F:ABC-type transporter activity"/>
    <property type="evidence" value="ECO:0007669"/>
    <property type="project" value="InterPro"/>
</dbReference>
<name>A0AA36H877_CYLNA</name>
<comment type="subcellular location">
    <subcellularLocation>
        <location evidence="1">Endomembrane system</location>
        <topology evidence="1">Multi-pass membrane protein</topology>
    </subcellularLocation>
</comment>
<dbReference type="Gene3D" id="3.40.50.300">
    <property type="entry name" value="P-loop containing nucleotide triphosphate hydrolases"/>
    <property type="match status" value="2"/>
</dbReference>
<keyword evidence="9 11" id="KW-0472">Membrane</keyword>
<feature type="transmembrane region" description="Helical" evidence="11">
    <location>
        <begin position="1050"/>
        <end position="1067"/>
    </location>
</feature>
<feature type="transmembrane region" description="Helical" evidence="11">
    <location>
        <begin position="567"/>
        <end position="586"/>
    </location>
</feature>
<feature type="transmembrane region" description="Helical" evidence="11">
    <location>
        <begin position="1158"/>
        <end position="1179"/>
    </location>
</feature>
<evidence type="ECO:0000313" key="15">
    <source>
        <dbReference type="Proteomes" id="UP001176961"/>
    </source>
</evidence>
<keyword evidence="3" id="KW-0813">Transport</keyword>
<dbReference type="InterPro" id="IPR003439">
    <property type="entry name" value="ABC_transporter-like_ATP-bd"/>
</dbReference>
<keyword evidence="6" id="KW-0547">Nucleotide-binding</keyword>
<dbReference type="PROSITE" id="PS50929">
    <property type="entry name" value="ABC_TM1F"/>
    <property type="match status" value="2"/>
</dbReference>
<evidence type="ECO:0000256" key="5">
    <source>
        <dbReference type="ARBA" id="ARBA00022737"/>
    </source>
</evidence>
<dbReference type="CDD" id="cd03244">
    <property type="entry name" value="ABCC_MRP_domain2"/>
    <property type="match status" value="1"/>
</dbReference>
<keyword evidence="5" id="KW-0677">Repeat</keyword>
<evidence type="ECO:0000256" key="1">
    <source>
        <dbReference type="ARBA" id="ARBA00004127"/>
    </source>
</evidence>
<feature type="region of interest" description="Disordered" evidence="10">
    <location>
        <begin position="849"/>
        <end position="879"/>
    </location>
</feature>
<dbReference type="PROSITE" id="PS00211">
    <property type="entry name" value="ABC_TRANSPORTER_1"/>
    <property type="match status" value="2"/>
</dbReference>
<keyword evidence="7" id="KW-0067">ATP-binding</keyword>
<keyword evidence="4 11" id="KW-0812">Transmembrane</keyword>
<dbReference type="CDD" id="cd18595">
    <property type="entry name" value="ABC_6TM_MRP1_2_3_6_D1_like"/>
    <property type="match status" value="1"/>
</dbReference>
<evidence type="ECO:0000256" key="2">
    <source>
        <dbReference type="ARBA" id="ARBA00009726"/>
    </source>
</evidence>
<feature type="domain" description="ABC transmembrane type-1" evidence="13">
    <location>
        <begin position="937"/>
        <end position="1218"/>
    </location>
</feature>
<organism evidence="14 15">
    <name type="scientific">Cylicocyclus nassatus</name>
    <name type="common">Nematode worm</name>
    <dbReference type="NCBI Taxonomy" id="53992"/>
    <lineage>
        <taxon>Eukaryota</taxon>
        <taxon>Metazoa</taxon>
        <taxon>Ecdysozoa</taxon>
        <taxon>Nematoda</taxon>
        <taxon>Chromadorea</taxon>
        <taxon>Rhabditida</taxon>
        <taxon>Rhabditina</taxon>
        <taxon>Rhabditomorpha</taxon>
        <taxon>Strongyloidea</taxon>
        <taxon>Strongylidae</taxon>
        <taxon>Cylicocyclus</taxon>
    </lineage>
</organism>
<evidence type="ECO:0008006" key="16">
    <source>
        <dbReference type="Google" id="ProtNLM"/>
    </source>
</evidence>
<feature type="transmembrane region" description="Helical" evidence="11">
    <location>
        <begin position="71"/>
        <end position="92"/>
    </location>
</feature>
<dbReference type="FunFam" id="3.40.50.300:FF:000074">
    <property type="entry name" value="Multidrug resistance-associated protein 5 isoform 1"/>
    <property type="match status" value="1"/>
</dbReference>
<evidence type="ECO:0000256" key="7">
    <source>
        <dbReference type="ARBA" id="ARBA00022840"/>
    </source>
</evidence>
<dbReference type="GO" id="GO:0016020">
    <property type="term" value="C:membrane"/>
    <property type="evidence" value="ECO:0007669"/>
    <property type="project" value="InterPro"/>
</dbReference>
<sequence>MGGIDWQGFCGGKLWDNPFPDGGLPNVSICFQHTILVWAPVAFFWVLFPFLMAQASLTSRNYPPLPWSTHLILKIALTSLITLISLIILLHNVFSSSSYPPSDILYPILWVFTFTATTAAHLIRKKSGMVTSGILHLSAIAFAVAGGPQFYQNVREGNDDQSYLTSTLCIAYLTWYTAVIVYMFLMCWADARDPSEKTKKSVELDSSFLNRLTLWWYNPIPIVGSKKDLEPEDLFDLNEGSTTKYLSDLWEQYWEPKMADYRRKMELYTKTVGKDKEKKEKEPSPPSVVWCLFRMFKWEILTATALKICSDTLQFANPFLLHQLIGFVSDMKSPLWIGLSYSILMFVASETRSFVLNSYFYIMMRMGIKFQSVLTAAIYKKTLKLSNSARRDKTVGEIVNLMAIDVERFQMITPQIQQFWSCPYQITLALTYLFLTLGYSAAPGVIIMIIFLPTNIIGSIIVKKWQVQQMKLKDERTKIVNEVLNGIKVIKLYAWELPMEELIDRIRQKELALLKKSYLVRNVIDSFNTASPFMVALFSFATFVLTSSTHELTPQVAFVSLTLFNQLRSPMTMIAFLIGQLVQAVVSNKRLKQYFTADELDPNVVERDLRIENPKDVVHFEDFSATWDCDDGRSTTLQDVSFTAAKGTFICVVGKVGSGKSSLLSALLGEMGKLRGRIGMHGKVAYVPQLPWIQNMTVRDNILFGKPYDKRRYNQVLSACALKQDLRILTNGDMTEIGEKGINLSGGQKARISLARAVYQDFDVYLLDDPLSAVDAHVGRHIYENVLGPNGLLRDKTRILVTHRLSYVKSADEIVVLGDGRIVENGRYNELMKQHGVFCKFVDEYNSKSEEEEGEETESAGTAEAAESDRASDGDVTSEVAKIGKRTSVVSVTSTRAVKEDDGKLIQKESVEKGNVKFSVYHLYIQAASYWRSSFFLVFLAGFQVLQILRSFWLSEWSDDYDGQHENHTSTAVRISIFATLGILESLAFLFSLVSLAFAGLCASYNLHSPLLHNLLRSPMSFFDTTPLGRILNRCAKDIEVVDMLLPINFRYLGMCVLQVIATLTVIVISTPIFVIVIIPLGVFYFLFLRFYVPTSRQLKRLESIHRSPIYSHFSETIQGAASVRAFGKVEEFRNNSANTVDAFIKCKQSNVASNRWLAVRLEFIGNLVIFFAALFAVISKELGWVTSPGIIGVSITYALNVTEVLNFAVRQISEIEANIVAVERINEYTVSQTEAPWEISGYKPPRDWPSHGTVKFTNYSTRYREGLELILKDISADVGEGEKIGIVGRTGAGKSSFALALFRIVEPASGEIVIDGVDISKIGLHNLREGLTIIPQDPVLFSGTLRFNLDPFERSTDADIWKALELANIKDCVSGFPDGLDHVISEGGENISVGQRQLVCLARAVLRNTRVLVLDEATAAIDVTTDGLIQATIREQFVKSTVFTIAHRLNTIMDYDRIMVLDHGRIIEFDSPSKLLENPDSAFSKLVQDSESESKSS</sequence>
<evidence type="ECO:0000256" key="4">
    <source>
        <dbReference type="ARBA" id="ARBA00022692"/>
    </source>
</evidence>
<dbReference type="PANTHER" id="PTHR24223:SF434">
    <property type="entry name" value="MULTIDRUG RESISTANCE PROTEIN MRP-7"/>
    <property type="match status" value="1"/>
</dbReference>
<dbReference type="FunFam" id="1.20.1560.10:FF:000081">
    <property type="entry name" value="Protein CBG24505"/>
    <property type="match status" value="1"/>
</dbReference>
<dbReference type="GO" id="GO:0012505">
    <property type="term" value="C:endomembrane system"/>
    <property type="evidence" value="ECO:0007669"/>
    <property type="project" value="UniProtKB-SubCell"/>
</dbReference>
<dbReference type="InterPro" id="IPR011527">
    <property type="entry name" value="ABC1_TM_dom"/>
</dbReference>
<feature type="domain" description="ABC transporter" evidence="12">
    <location>
        <begin position="618"/>
        <end position="844"/>
    </location>
</feature>
<feature type="transmembrane region" description="Helical" evidence="11">
    <location>
        <begin position="35"/>
        <end position="59"/>
    </location>
</feature>
<accession>A0AA36H877</accession>
<proteinExistence type="inferred from homology"/>
<evidence type="ECO:0000313" key="14">
    <source>
        <dbReference type="EMBL" id="CAJ0605474.1"/>
    </source>
</evidence>
<dbReference type="CDD" id="cd18603">
    <property type="entry name" value="ABC_6TM_MRP1_2_3_6_D2_like"/>
    <property type="match status" value="1"/>
</dbReference>
<feature type="transmembrane region" description="Helical" evidence="11">
    <location>
        <begin position="163"/>
        <end position="189"/>
    </location>
</feature>
<comment type="similarity">
    <text evidence="2">Belongs to the ABC transporter superfamily. ABCC family. Conjugate transporter (TC 3.A.1.208) subfamily.</text>
</comment>
<dbReference type="PANTHER" id="PTHR24223">
    <property type="entry name" value="ATP-BINDING CASSETTE SUB-FAMILY C"/>
    <property type="match status" value="1"/>
</dbReference>
<dbReference type="CDD" id="cd03250">
    <property type="entry name" value="ABCC_MRP_domain1"/>
    <property type="match status" value="1"/>
</dbReference>
<feature type="transmembrane region" description="Helical" evidence="11">
    <location>
        <begin position="935"/>
        <end position="955"/>
    </location>
</feature>
<feature type="transmembrane region" description="Helical" evidence="11">
    <location>
        <begin position="1073"/>
        <end position="1093"/>
    </location>
</feature>
<dbReference type="Proteomes" id="UP001176961">
    <property type="component" value="Unassembled WGS sequence"/>
</dbReference>
<dbReference type="InterPro" id="IPR036640">
    <property type="entry name" value="ABC1_TM_sf"/>
</dbReference>
<feature type="transmembrane region" description="Helical" evidence="11">
    <location>
        <begin position="335"/>
        <end position="354"/>
    </location>
</feature>